<comment type="caution">
    <text evidence="1">The sequence shown here is derived from an EMBL/GenBank/DDBJ whole genome shotgun (WGS) entry which is preliminary data.</text>
</comment>
<name>A0A1X1ET77_PANCY</name>
<protein>
    <submittedName>
        <fullName evidence="1">Uncharacterized protein</fullName>
    </submittedName>
</protein>
<gene>
    <name evidence="1" type="ORF">HA50_07345</name>
</gene>
<accession>A0A1X1ET77</accession>
<proteinExistence type="predicted"/>
<organism evidence="1 2">
    <name type="scientific">Pantoea cypripedii</name>
    <name type="common">Pectobacterium cypripedii</name>
    <name type="synonym">Erwinia cypripedii</name>
    <dbReference type="NCBI Taxonomy" id="55209"/>
    <lineage>
        <taxon>Bacteria</taxon>
        <taxon>Pseudomonadati</taxon>
        <taxon>Pseudomonadota</taxon>
        <taxon>Gammaproteobacteria</taxon>
        <taxon>Enterobacterales</taxon>
        <taxon>Erwiniaceae</taxon>
        <taxon>Pantoea</taxon>
    </lineage>
</organism>
<dbReference type="OrthoDB" id="6539918at2"/>
<dbReference type="SUPFAM" id="SSF46785">
    <property type="entry name" value="Winged helix' DNA-binding domain"/>
    <property type="match status" value="1"/>
</dbReference>
<keyword evidence="2" id="KW-1185">Reference proteome</keyword>
<dbReference type="AlphaFoldDB" id="A0A1X1ET77"/>
<evidence type="ECO:0000313" key="2">
    <source>
        <dbReference type="Proteomes" id="UP000193749"/>
    </source>
</evidence>
<dbReference type="RefSeq" id="WP_084873821.1">
    <property type="nucleotide sequence ID" value="NZ_JAGGMY010000001.1"/>
</dbReference>
<dbReference type="EMBL" id="MLJI01000001">
    <property type="protein sequence ID" value="ORM93167.1"/>
    <property type="molecule type" value="Genomic_DNA"/>
</dbReference>
<sequence length="92" mass="10945">MIISQEKMIVLHRMQKGTKFLLRGDKAMGYEVRHDIRSHKHREVNCRSLAPLIRDGLVEFVFYPTDITRYYEVRLTEEGQRLVSEEISYRCG</sequence>
<dbReference type="InterPro" id="IPR036390">
    <property type="entry name" value="WH_DNA-bd_sf"/>
</dbReference>
<reference evidence="1 2" key="1">
    <citation type="journal article" date="2017" name="Antonie Van Leeuwenhoek">
        <title>Phylogenomic resolution of the bacterial genus Pantoea and its relationship with Erwinia and Tatumella.</title>
        <authorList>
            <person name="Palmer M."/>
            <person name="Steenkamp E.T."/>
            <person name="Coetzee M.P."/>
            <person name="Chan W.Y."/>
            <person name="van Zyl E."/>
            <person name="De Maayer P."/>
            <person name="Coutinho T.A."/>
            <person name="Blom J."/>
            <person name="Smits T.H."/>
            <person name="Duffy B."/>
            <person name="Venter S.N."/>
        </authorList>
    </citation>
    <scope>NUCLEOTIDE SEQUENCE [LARGE SCALE GENOMIC DNA]</scope>
    <source>
        <strain evidence="1 2">LMG 2657</strain>
    </source>
</reference>
<dbReference type="Proteomes" id="UP000193749">
    <property type="component" value="Unassembled WGS sequence"/>
</dbReference>
<evidence type="ECO:0000313" key="1">
    <source>
        <dbReference type="EMBL" id="ORM93167.1"/>
    </source>
</evidence>